<protein>
    <recommendedName>
        <fullName evidence="16">Protein kinase domain-containing protein</fullName>
    </recommendedName>
</protein>
<feature type="signal peptide" evidence="15">
    <location>
        <begin position="1"/>
        <end position="19"/>
    </location>
</feature>
<dbReference type="AlphaFoldDB" id="A0A5N6QR00"/>
<evidence type="ECO:0000256" key="8">
    <source>
        <dbReference type="ARBA" id="ARBA00022741"/>
    </source>
</evidence>
<feature type="binding site" evidence="13">
    <location>
        <position position="382"/>
    </location>
    <ligand>
        <name>ATP</name>
        <dbReference type="ChEBI" id="CHEBI:30616"/>
    </ligand>
</feature>
<keyword evidence="7" id="KW-0430">Lectin</keyword>
<organism evidence="17 18">
    <name type="scientific">Carpinus fangiana</name>
    <dbReference type="NCBI Taxonomy" id="176857"/>
    <lineage>
        <taxon>Eukaryota</taxon>
        <taxon>Viridiplantae</taxon>
        <taxon>Streptophyta</taxon>
        <taxon>Embryophyta</taxon>
        <taxon>Tracheophyta</taxon>
        <taxon>Spermatophyta</taxon>
        <taxon>Magnoliopsida</taxon>
        <taxon>eudicotyledons</taxon>
        <taxon>Gunneridae</taxon>
        <taxon>Pentapetalae</taxon>
        <taxon>rosids</taxon>
        <taxon>fabids</taxon>
        <taxon>Fagales</taxon>
        <taxon>Betulaceae</taxon>
        <taxon>Carpinus</taxon>
    </lineage>
</organism>
<feature type="chain" id="PRO_5024273962" description="Protein kinase domain-containing protein" evidence="15">
    <location>
        <begin position="20"/>
        <end position="473"/>
    </location>
</feature>
<evidence type="ECO:0000256" key="2">
    <source>
        <dbReference type="ARBA" id="ARBA00007606"/>
    </source>
</evidence>
<evidence type="ECO:0000256" key="11">
    <source>
        <dbReference type="ARBA" id="ARBA00023136"/>
    </source>
</evidence>
<keyword evidence="9 13" id="KW-0067">ATP-binding</keyword>
<evidence type="ECO:0000259" key="16">
    <source>
        <dbReference type="PROSITE" id="PS50011"/>
    </source>
</evidence>
<evidence type="ECO:0000256" key="6">
    <source>
        <dbReference type="ARBA" id="ARBA00022729"/>
    </source>
</evidence>
<dbReference type="Proteomes" id="UP000327013">
    <property type="component" value="Chromosome 2"/>
</dbReference>
<feature type="transmembrane region" description="Helical" evidence="14">
    <location>
        <begin position="279"/>
        <end position="305"/>
    </location>
</feature>
<evidence type="ECO:0000256" key="13">
    <source>
        <dbReference type="PROSITE-ProRule" id="PRU10141"/>
    </source>
</evidence>
<evidence type="ECO:0000256" key="10">
    <source>
        <dbReference type="ARBA" id="ARBA00022989"/>
    </source>
</evidence>
<keyword evidence="8 13" id="KW-0547">Nucleotide-binding</keyword>
<dbReference type="InterPro" id="IPR001220">
    <property type="entry name" value="Legume_lectin_dom"/>
</dbReference>
<dbReference type="GO" id="GO:0051707">
    <property type="term" value="P:response to other organism"/>
    <property type="evidence" value="ECO:0007669"/>
    <property type="project" value="UniProtKB-ARBA"/>
</dbReference>
<evidence type="ECO:0000256" key="5">
    <source>
        <dbReference type="ARBA" id="ARBA00022692"/>
    </source>
</evidence>
<dbReference type="InterPro" id="IPR017441">
    <property type="entry name" value="Protein_kinase_ATP_BS"/>
</dbReference>
<accession>A0A5N6QR00</accession>
<evidence type="ECO:0000256" key="15">
    <source>
        <dbReference type="SAM" id="SignalP"/>
    </source>
</evidence>
<keyword evidence="5 14" id="KW-0812">Transmembrane</keyword>
<dbReference type="GO" id="GO:0016020">
    <property type="term" value="C:membrane"/>
    <property type="evidence" value="ECO:0007669"/>
    <property type="project" value="UniProtKB-SubCell"/>
</dbReference>
<dbReference type="InterPro" id="IPR013320">
    <property type="entry name" value="ConA-like_dom_sf"/>
</dbReference>
<keyword evidence="6 15" id="KW-0732">Signal</keyword>
<dbReference type="OrthoDB" id="1913956at2759"/>
<keyword evidence="11 14" id="KW-0472">Membrane</keyword>
<dbReference type="SUPFAM" id="SSF56112">
    <property type="entry name" value="Protein kinase-like (PK-like)"/>
    <property type="match status" value="1"/>
</dbReference>
<dbReference type="Gene3D" id="2.60.120.200">
    <property type="match status" value="1"/>
</dbReference>
<dbReference type="PANTHER" id="PTHR27007">
    <property type="match status" value="1"/>
</dbReference>
<evidence type="ECO:0000313" key="18">
    <source>
        <dbReference type="Proteomes" id="UP000327013"/>
    </source>
</evidence>
<dbReference type="Pfam" id="PF07714">
    <property type="entry name" value="PK_Tyr_Ser-Thr"/>
    <property type="match status" value="1"/>
</dbReference>
<keyword evidence="12" id="KW-0675">Receptor</keyword>
<comment type="similarity">
    <text evidence="3">In the N-terminal section; belongs to the leguminous lectin family.</text>
</comment>
<comment type="subcellular location">
    <subcellularLocation>
        <location evidence="1">Membrane</location>
        <topology evidence="1">Single-pass type I membrane protein</topology>
    </subcellularLocation>
</comment>
<evidence type="ECO:0000256" key="9">
    <source>
        <dbReference type="ARBA" id="ARBA00022840"/>
    </source>
</evidence>
<evidence type="ECO:0000256" key="14">
    <source>
        <dbReference type="SAM" id="Phobius"/>
    </source>
</evidence>
<dbReference type="GO" id="GO:0006952">
    <property type="term" value="P:defense response"/>
    <property type="evidence" value="ECO:0007669"/>
    <property type="project" value="UniProtKB-ARBA"/>
</dbReference>
<dbReference type="PROSITE" id="PS50011">
    <property type="entry name" value="PROTEIN_KINASE_DOM"/>
    <property type="match status" value="1"/>
</dbReference>
<sequence length="473" mass="52809">MNITVAIIILFSLTHLVDIQGAPSIRKNYFMFDAFDETADANFLTLKGNSTSLKGVLHITANTISEPEKLSNMSGRVMYSEPFKLWSSDDSNPTSFKSSFVINLQKEPTWNAGEGFAFLIAPDVSMPAESFGGYLGLTNAATDGNQNNRIVAIEFDTEKQDYDPDDNHIGLNINSVTSIKTVSLDVHGIELSPETTTNYQVWVHYNGTTKLMEVYMGRQGRRKPGEPLLRETINLKDYVNQQSYFGFAASTGNYPHIQMNCVLEWSLEVDALNKESDLIWLKIGLGVGVPAGVILLVVLCGVLYVNKRRRRRRRTSDEKSDVFDKSLRWLPGMPKEFKYKDVKKATNSFHESMRLGEGGFGIVYKGILNIENDTTATEIAVKQFSRDKIKSKDDFLAEITIIHRLRHKHLVRLIGKTMSAPRVPPFKPLFTWPLMDASFRTTESTVSTATLSPNGCSVNVTAEGFSSSPSSCL</sequence>
<proteinExistence type="inferred from homology"/>
<dbReference type="Pfam" id="PF00139">
    <property type="entry name" value="Lectin_legB"/>
    <property type="match status" value="1"/>
</dbReference>
<reference evidence="17 18" key="1">
    <citation type="submission" date="2019-06" db="EMBL/GenBank/DDBJ databases">
        <title>A chromosomal-level reference genome of Carpinus fangiana (Coryloideae, Betulaceae).</title>
        <authorList>
            <person name="Yang X."/>
            <person name="Wang Z."/>
            <person name="Zhang L."/>
            <person name="Hao G."/>
            <person name="Liu J."/>
            <person name="Yang Y."/>
        </authorList>
    </citation>
    <scope>NUCLEOTIDE SEQUENCE [LARGE SCALE GENOMIC DNA]</scope>
    <source>
        <strain evidence="17">Cfa_2016G</strain>
        <tissue evidence="17">Leaf</tissue>
    </source>
</reference>
<dbReference type="Gene3D" id="3.30.200.20">
    <property type="entry name" value="Phosphorylase Kinase, domain 1"/>
    <property type="match status" value="1"/>
</dbReference>
<dbReference type="InterPro" id="IPR000719">
    <property type="entry name" value="Prot_kinase_dom"/>
</dbReference>
<evidence type="ECO:0000313" key="17">
    <source>
        <dbReference type="EMBL" id="KAE8008948.1"/>
    </source>
</evidence>
<evidence type="ECO:0000256" key="3">
    <source>
        <dbReference type="ARBA" id="ARBA00008536"/>
    </source>
</evidence>
<evidence type="ECO:0000256" key="12">
    <source>
        <dbReference type="ARBA" id="ARBA00023170"/>
    </source>
</evidence>
<comment type="similarity">
    <text evidence="2">Belongs to the leguminous lectin family.</text>
</comment>
<evidence type="ECO:0000256" key="7">
    <source>
        <dbReference type="ARBA" id="ARBA00022734"/>
    </source>
</evidence>
<dbReference type="CDD" id="cd06899">
    <property type="entry name" value="lectin_legume_LecRK_Arcelin_ConA"/>
    <property type="match status" value="1"/>
</dbReference>
<dbReference type="GO" id="GO:0004672">
    <property type="term" value="F:protein kinase activity"/>
    <property type="evidence" value="ECO:0007669"/>
    <property type="project" value="InterPro"/>
</dbReference>
<dbReference type="InterPro" id="IPR050528">
    <property type="entry name" value="L-type_Lectin-RKs"/>
</dbReference>
<dbReference type="GO" id="GO:0030246">
    <property type="term" value="F:carbohydrate binding"/>
    <property type="evidence" value="ECO:0007669"/>
    <property type="project" value="UniProtKB-KW"/>
</dbReference>
<dbReference type="GO" id="GO:0005524">
    <property type="term" value="F:ATP binding"/>
    <property type="evidence" value="ECO:0007669"/>
    <property type="project" value="UniProtKB-UniRule"/>
</dbReference>
<dbReference type="SUPFAM" id="SSF49899">
    <property type="entry name" value="Concanavalin A-like lectins/glucanases"/>
    <property type="match status" value="1"/>
</dbReference>
<feature type="domain" description="Protein kinase" evidence="16">
    <location>
        <begin position="349"/>
        <end position="473"/>
    </location>
</feature>
<evidence type="ECO:0000256" key="1">
    <source>
        <dbReference type="ARBA" id="ARBA00004479"/>
    </source>
</evidence>
<dbReference type="InterPro" id="IPR001245">
    <property type="entry name" value="Ser-Thr/Tyr_kinase_cat_dom"/>
</dbReference>
<name>A0A5N6QR00_9ROSI</name>
<keyword evidence="10 14" id="KW-1133">Transmembrane helix</keyword>
<keyword evidence="18" id="KW-1185">Reference proteome</keyword>
<evidence type="ECO:0000256" key="4">
    <source>
        <dbReference type="ARBA" id="ARBA00010217"/>
    </source>
</evidence>
<comment type="similarity">
    <text evidence="4">In the C-terminal section; belongs to the protein kinase superfamily. Ser/Thr protein kinase family.</text>
</comment>
<dbReference type="EMBL" id="CM017322">
    <property type="protein sequence ID" value="KAE8008948.1"/>
    <property type="molecule type" value="Genomic_DNA"/>
</dbReference>
<dbReference type="PROSITE" id="PS00107">
    <property type="entry name" value="PROTEIN_KINASE_ATP"/>
    <property type="match status" value="1"/>
</dbReference>
<gene>
    <name evidence="17" type="ORF">FH972_005406</name>
</gene>
<dbReference type="InterPro" id="IPR011009">
    <property type="entry name" value="Kinase-like_dom_sf"/>
</dbReference>